<name>A0A397TM04_9GLOM</name>
<gene>
    <name evidence="1" type="ORF">C1645_748269</name>
</gene>
<organism evidence="1 2">
    <name type="scientific">Glomus cerebriforme</name>
    <dbReference type="NCBI Taxonomy" id="658196"/>
    <lineage>
        <taxon>Eukaryota</taxon>
        <taxon>Fungi</taxon>
        <taxon>Fungi incertae sedis</taxon>
        <taxon>Mucoromycota</taxon>
        <taxon>Glomeromycotina</taxon>
        <taxon>Glomeromycetes</taxon>
        <taxon>Glomerales</taxon>
        <taxon>Glomeraceae</taxon>
        <taxon>Glomus</taxon>
    </lineage>
</organism>
<dbReference type="AlphaFoldDB" id="A0A397TM04"/>
<protein>
    <submittedName>
        <fullName evidence="1">Uncharacterized protein</fullName>
    </submittedName>
</protein>
<evidence type="ECO:0000313" key="1">
    <source>
        <dbReference type="EMBL" id="RIA99008.1"/>
    </source>
</evidence>
<keyword evidence="2" id="KW-1185">Reference proteome</keyword>
<reference evidence="1 2" key="1">
    <citation type="submission" date="2018-06" db="EMBL/GenBank/DDBJ databases">
        <title>Comparative genomics reveals the genomic features of Rhizophagus irregularis, R. cerebriforme, R. diaphanum and Gigaspora rosea, and their symbiotic lifestyle signature.</title>
        <authorList>
            <person name="Morin E."/>
            <person name="San Clemente H."/>
            <person name="Chen E.C.H."/>
            <person name="De La Providencia I."/>
            <person name="Hainaut M."/>
            <person name="Kuo A."/>
            <person name="Kohler A."/>
            <person name="Murat C."/>
            <person name="Tang N."/>
            <person name="Roy S."/>
            <person name="Loubradou J."/>
            <person name="Henrissat B."/>
            <person name="Grigoriev I.V."/>
            <person name="Corradi N."/>
            <person name="Roux C."/>
            <person name="Martin F.M."/>
        </authorList>
    </citation>
    <scope>NUCLEOTIDE SEQUENCE [LARGE SCALE GENOMIC DNA]</scope>
    <source>
        <strain evidence="1 2">DAOM 227022</strain>
    </source>
</reference>
<proteinExistence type="predicted"/>
<dbReference type="EMBL" id="QKYT01000008">
    <property type="protein sequence ID" value="RIA99008.1"/>
    <property type="molecule type" value="Genomic_DNA"/>
</dbReference>
<sequence length="65" mass="7898">MNCLVRYCWNEMIENSSLFFSHEFQIYLLIRCSCKVSMTLNFFYVSSLNDLFVEETYLTSFIIHY</sequence>
<accession>A0A397TM04</accession>
<dbReference type="Proteomes" id="UP000265703">
    <property type="component" value="Unassembled WGS sequence"/>
</dbReference>
<comment type="caution">
    <text evidence="1">The sequence shown here is derived from an EMBL/GenBank/DDBJ whole genome shotgun (WGS) entry which is preliminary data.</text>
</comment>
<evidence type="ECO:0000313" key="2">
    <source>
        <dbReference type="Proteomes" id="UP000265703"/>
    </source>
</evidence>